<dbReference type="VEuPathDB" id="FungiDB:CXQ85_001393"/>
<name>A0A2V1AML9_9ASCO</name>
<dbReference type="Pfam" id="PF12656">
    <property type="entry name" value="G-patch_2"/>
    <property type="match status" value="1"/>
</dbReference>
<organism evidence="7 8">
    <name type="scientific">Candidozyma haemuli</name>
    <dbReference type="NCBI Taxonomy" id="45357"/>
    <lineage>
        <taxon>Eukaryota</taxon>
        <taxon>Fungi</taxon>
        <taxon>Dikarya</taxon>
        <taxon>Ascomycota</taxon>
        <taxon>Saccharomycotina</taxon>
        <taxon>Pichiomycetes</taxon>
        <taxon>Metschnikowiaceae</taxon>
        <taxon>Candidozyma</taxon>
    </lineage>
</organism>
<protein>
    <recommendedName>
        <fullName evidence="4">Pre-mRNA-splicing factor</fullName>
    </recommendedName>
</protein>
<evidence type="ECO:0000256" key="3">
    <source>
        <dbReference type="ARBA" id="ARBA00023242"/>
    </source>
</evidence>
<dbReference type="PANTHER" id="PTHR15818">
    <property type="entry name" value="G PATCH AND KOW-CONTAINING"/>
    <property type="match status" value="1"/>
</dbReference>
<keyword evidence="4" id="KW-0507">mRNA processing</keyword>
<accession>A0A2V1AML9</accession>
<keyword evidence="4" id="KW-0747">Spliceosome</keyword>
<evidence type="ECO:0000256" key="1">
    <source>
        <dbReference type="ARBA" id="ARBA00004123"/>
    </source>
</evidence>
<evidence type="ECO:0000256" key="4">
    <source>
        <dbReference type="RuleBase" id="RU369096"/>
    </source>
</evidence>
<dbReference type="GO" id="GO:0005681">
    <property type="term" value="C:spliceosomal complex"/>
    <property type="evidence" value="ECO:0007669"/>
    <property type="project" value="UniProtKB-UniRule"/>
</dbReference>
<dbReference type="RefSeq" id="XP_025340038.1">
    <property type="nucleotide sequence ID" value="XM_025485107.1"/>
</dbReference>
<dbReference type="InterPro" id="IPR026822">
    <property type="entry name" value="Spp2/MOS2_G-patch"/>
</dbReference>
<dbReference type="OrthoDB" id="5577072at2759"/>
<dbReference type="GO" id="GO:0000398">
    <property type="term" value="P:mRNA splicing, via spliceosome"/>
    <property type="evidence" value="ECO:0007669"/>
    <property type="project" value="UniProtKB-UniRule"/>
</dbReference>
<gene>
    <name evidence="7" type="ORF">CXQ85_001393</name>
</gene>
<comment type="function">
    <text evidence="4">Involved in spliceosome maturation and the first step of pre-mRNA splicing.</text>
</comment>
<reference evidence="7 8" key="1">
    <citation type="submission" date="2017-12" db="EMBL/GenBank/DDBJ databases">
        <title>Genome Sequence of a Multidrug-Resistant Candida haemulonii Isolate from a Patient with Chronic Leg Ulcers in Israel.</title>
        <authorList>
            <person name="Chow N.A."/>
            <person name="Gade L."/>
            <person name="Batra D."/>
            <person name="Rowe L.A."/>
            <person name="Ben-Ami R."/>
            <person name="Loparev V.N."/>
            <person name="Litvintseva A.P."/>
        </authorList>
    </citation>
    <scope>NUCLEOTIDE SEQUENCE [LARGE SCALE GENOMIC DNA]</scope>
    <source>
        <strain evidence="7 8">B11899</strain>
    </source>
</reference>
<feature type="region of interest" description="Disordered" evidence="5">
    <location>
        <begin position="85"/>
        <end position="106"/>
    </location>
</feature>
<feature type="region of interest" description="Disordered" evidence="5">
    <location>
        <begin position="1"/>
        <end position="51"/>
    </location>
</feature>
<sequence length="209" mass="22727">MGGFSLNLKGKVQKPGKPGNRQLKKPTIGNNALRKNLLGENEDAESNTKTSIDAFSKKGAMAGESAVDQPKELIIKPTKLTTGLLRRKKDTRSKDAVNDTVEDEARSSLLKGETFGADSGLVIASEDAEELEPVENDYNEVPVDQFGAALLRGMGWDGKDNLKEDKAISHRQRGAVLGIGSKPLKEDLEKEIMGDKNTKLQAPLKKRET</sequence>
<dbReference type="STRING" id="45357.A0A2V1AML9"/>
<comment type="similarity">
    <text evidence="2 4">Belongs to the SPP2 family.</text>
</comment>
<dbReference type="Proteomes" id="UP000244309">
    <property type="component" value="Unassembled WGS sequence"/>
</dbReference>
<dbReference type="EMBL" id="PKFO01000001">
    <property type="protein sequence ID" value="PVH19098.1"/>
    <property type="molecule type" value="Genomic_DNA"/>
</dbReference>
<dbReference type="InterPro" id="IPR045166">
    <property type="entry name" value="Spp2-like"/>
</dbReference>
<keyword evidence="3 4" id="KW-0539">Nucleus</keyword>
<keyword evidence="8" id="KW-1185">Reference proteome</keyword>
<proteinExistence type="inferred from homology"/>
<evidence type="ECO:0000313" key="7">
    <source>
        <dbReference type="EMBL" id="PVH19098.1"/>
    </source>
</evidence>
<evidence type="ECO:0000259" key="6">
    <source>
        <dbReference type="Pfam" id="PF12656"/>
    </source>
</evidence>
<feature type="domain" description="Spp2/MOS2 G-patch" evidence="6">
    <location>
        <begin position="132"/>
        <end position="184"/>
    </location>
</feature>
<evidence type="ECO:0000256" key="2">
    <source>
        <dbReference type="ARBA" id="ARBA00008576"/>
    </source>
</evidence>
<dbReference type="PANTHER" id="PTHR15818:SF2">
    <property type="entry name" value="G-PATCH DOMAIN AND KOW MOTIFS-CONTAINING PROTEIN"/>
    <property type="match status" value="1"/>
</dbReference>
<dbReference type="GeneID" id="37006724"/>
<keyword evidence="4" id="KW-0508">mRNA splicing</keyword>
<comment type="caution">
    <text evidence="7">The sequence shown here is derived from an EMBL/GenBank/DDBJ whole genome shotgun (WGS) entry which is preliminary data.</text>
</comment>
<evidence type="ECO:0000256" key="5">
    <source>
        <dbReference type="SAM" id="MobiDB-lite"/>
    </source>
</evidence>
<evidence type="ECO:0000313" key="8">
    <source>
        <dbReference type="Proteomes" id="UP000244309"/>
    </source>
</evidence>
<comment type="subcellular location">
    <subcellularLocation>
        <location evidence="1 4">Nucleus</location>
    </subcellularLocation>
</comment>
<dbReference type="AlphaFoldDB" id="A0A2V1AML9"/>